<dbReference type="SMART" id="SM00382">
    <property type="entry name" value="AAA"/>
    <property type="match status" value="1"/>
</dbReference>
<evidence type="ECO:0000256" key="1">
    <source>
        <dbReference type="ARBA" id="ARBA00005417"/>
    </source>
</evidence>
<dbReference type="EC" id="2.7.8.37" evidence="5"/>
<reference evidence="5 6" key="1">
    <citation type="submission" date="2020-03" db="EMBL/GenBank/DDBJ databases">
        <title>Genomic Encyclopedia of Type Strains, Phase IV (KMG-IV): sequencing the most valuable type-strain genomes for metagenomic binning, comparative biology and taxonomic classification.</title>
        <authorList>
            <person name="Goeker M."/>
        </authorList>
    </citation>
    <scope>NUCLEOTIDE SEQUENCE [LARGE SCALE GENOMIC DNA]</scope>
    <source>
        <strain evidence="5 6">DSM 103870</strain>
    </source>
</reference>
<comment type="similarity">
    <text evidence="1">Belongs to the ABC transporter superfamily.</text>
</comment>
<gene>
    <name evidence="5" type="ORF">FHS82_001419</name>
</gene>
<keyword evidence="2" id="KW-0547">Nucleotide-binding</keyword>
<evidence type="ECO:0000313" key="6">
    <source>
        <dbReference type="Proteomes" id="UP001429580"/>
    </source>
</evidence>
<name>A0ABX0UYW8_9HYPH</name>
<feature type="domain" description="ABC transporter" evidence="4">
    <location>
        <begin position="15"/>
        <end position="246"/>
    </location>
</feature>
<protein>
    <submittedName>
        <fullName evidence="5">Alpha-D-ribose 1-methylphosphonate 5-triphosphate synthase subunit PhnL</fullName>
        <ecNumber evidence="5">2.7.8.37</ecNumber>
    </submittedName>
</protein>
<dbReference type="GO" id="GO:0061693">
    <property type="term" value="F:alpha-D-ribose 1-methylphosphonate 5-triphosphate synthase activity"/>
    <property type="evidence" value="ECO:0007669"/>
    <property type="project" value="UniProtKB-EC"/>
</dbReference>
<dbReference type="SUPFAM" id="SSF52540">
    <property type="entry name" value="P-loop containing nucleoside triphosphate hydrolases"/>
    <property type="match status" value="1"/>
</dbReference>
<dbReference type="PANTHER" id="PTHR24220">
    <property type="entry name" value="IMPORT ATP-BINDING PROTEIN"/>
    <property type="match status" value="1"/>
</dbReference>
<evidence type="ECO:0000256" key="2">
    <source>
        <dbReference type="ARBA" id="ARBA00022741"/>
    </source>
</evidence>
<dbReference type="RefSeq" id="WP_166950355.1">
    <property type="nucleotide sequence ID" value="NZ_JAASQI010000003.1"/>
</dbReference>
<dbReference type="EMBL" id="JAASQI010000003">
    <property type="protein sequence ID" value="NIJ57583.1"/>
    <property type="molecule type" value="Genomic_DNA"/>
</dbReference>
<dbReference type="Proteomes" id="UP001429580">
    <property type="component" value="Unassembled WGS sequence"/>
</dbReference>
<dbReference type="InterPro" id="IPR027417">
    <property type="entry name" value="P-loop_NTPase"/>
</dbReference>
<keyword evidence="3" id="KW-0067">ATP-binding</keyword>
<keyword evidence="6" id="KW-1185">Reference proteome</keyword>
<dbReference type="Pfam" id="PF00005">
    <property type="entry name" value="ABC_tran"/>
    <property type="match status" value="1"/>
</dbReference>
<dbReference type="PROSITE" id="PS50893">
    <property type="entry name" value="ABC_TRANSPORTER_2"/>
    <property type="match status" value="1"/>
</dbReference>
<sequence length="248" mass="27522">MNIHASTSRAPAPVLRVEGLSKQFEMHHLQRTLFAFDNIGFRLDEGEFILLTGENGAGKSTLLRTLYRSYLPRAGHAYYHTREGVIDLAAAADVDIAVLRRREIGFVTQFLNARPRVAAEEIVAEPLRLAGTPHAEALEQARRWLTAFGVKSQLWPAYPSTFSGGEQQKVNLARALILPQRLLLLDEPTASLDRDARRALVERLAELKASGVAMIGVFHHPEDVASLVDREIRLETIRIADGADDVAE</sequence>
<dbReference type="InterPro" id="IPR015854">
    <property type="entry name" value="ABC_transpr_LolD-like"/>
</dbReference>
<comment type="caution">
    <text evidence="5">The sequence shown here is derived from an EMBL/GenBank/DDBJ whole genome shotgun (WGS) entry which is preliminary data.</text>
</comment>
<proteinExistence type="inferred from homology"/>
<evidence type="ECO:0000313" key="5">
    <source>
        <dbReference type="EMBL" id="NIJ57583.1"/>
    </source>
</evidence>
<evidence type="ECO:0000256" key="3">
    <source>
        <dbReference type="ARBA" id="ARBA00022840"/>
    </source>
</evidence>
<dbReference type="PROSITE" id="PS00211">
    <property type="entry name" value="ABC_TRANSPORTER_1"/>
    <property type="match status" value="1"/>
</dbReference>
<keyword evidence="5" id="KW-0808">Transferase</keyword>
<evidence type="ECO:0000259" key="4">
    <source>
        <dbReference type="PROSITE" id="PS50893"/>
    </source>
</evidence>
<dbReference type="InterPro" id="IPR003439">
    <property type="entry name" value="ABC_transporter-like_ATP-bd"/>
</dbReference>
<dbReference type="Gene3D" id="3.40.50.300">
    <property type="entry name" value="P-loop containing nucleotide triphosphate hydrolases"/>
    <property type="match status" value="1"/>
</dbReference>
<organism evidence="5 6">
    <name type="scientific">Pseudochelatococcus lubricantis</name>
    <dbReference type="NCBI Taxonomy" id="1538102"/>
    <lineage>
        <taxon>Bacteria</taxon>
        <taxon>Pseudomonadati</taxon>
        <taxon>Pseudomonadota</taxon>
        <taxon>Alphaproteobacteria</taxon>
        <taxon>Hyphomicrobiales</taxon>
        <taxon>Chelatococcaceae</taxon>
        <taxon>Pseudochelatococcus</taxon>
    </lineage>
</organism>
<dbReference type="InterPro" id="IPR017871">
    <property type="entry name" value="ABC_transporter-like_CS"/>
</dbReference>
<dbReference type="InterPro" id="IPR003593">
    <property type="entry name" value="AAA+_ATPase"/>
</dbReference>
<accession>A0ABX0UYW8</accession>